<reference evidence="2" key="1">
    <citation type="submission" date="2021-01" db="EMBL/GenBank/DDBJ databases">
        <authorList>
            <person name="Corre E."/>
            <person name="Pelletier E."/>
            <person name="Niang G."/>
            <person name="Scheremetjew M."/>
            <person name="Finn R."/>
            <person name="Kale V."/>
            <person name="Holt S."/>
            <person name="Cochrane G."/>
            <person name="Meng A."/>
            <person name="Brown T."/>
            <person name="Cohen L."/>
        </authorList>
    </citation>
    <scope>NUCLEOTIDE SEQUENCE</scope>
    <source>
        <strain evidence="2">CCMP1243</strain>
    </source>
</reference>
<evidence type="ECO:0000256" key="1">
    <source>
        <dbReference type="SAM" id="Coils"/>
    </source>
</evidence>
<gene>
    <name evidence="2" type="ORF">RMAR1173_LOCUS8843</name>
</gene>
<protein>
    <recommendedName>
        <fullName evidence="3">Biogenesis of lysosome-related organelles complex 1 subunit 1</fullName>
    </recommendedName>
</protein>
<evidence type="ECO:0008006" key="3">
    <source>
        <dbReference type="Google" id="ProtNLM"/>
    </source>
</evidence>
<proteinExistence type="predicted"/>
<evidence type="ECO:0000313" key="2">
    <source>
        <dbReference type="EMBL" id="CAD9683121.1"/>
    </source>
</evidence>
<organism evidence="2">
    <name type="scientific">Rhizochromulina marina</name>
    <dbReference type="NCBI Taxonomy" id="1034831"/>
    <lineage>
        <taxon>Eukaryota</taxon>
        <taxon>Sar</taxon>
        <taxon>Stramenopiles</taxon>
        <taxon>Ochrophyta</taxon>
        <taxon>Dictyochophyceae</taxon>
        <taxon>Rhizochromulinales</taxon>
        <taxon>Rhizochromulina</taxon>
    </lineage>
</organism>
<accession>A0A7S2WDV0</accession>
<name>A0A7S2WDV0_9STRA</name>
<dbReference type="EMBL" id="HBHJ01013569">
    <property type="protein sequence ID" value="CAD9683121.1"/>
    <property type="molecule type" value="Transcribed_RNA"/>
</dbReference>
<sequence length="112" mass="12625">MCVDATQRGLAAVIQSLVRESKNAASLRADAVVVQQKQVDKAVKRIQAKAHERHQEVLRWLRESELLLQDVEELGSVEDFLRRTEAKMRSLAMELDHLHATLDVAEQEDGPA</sequence>
<keyword evidence="1" id="KW-0175">Coiled coil</keyword>
<dbReference type="Pfam" id="PF06320">
    <property type="entry name" value="GCN5L1"/>
    <property type="match status" value="1"/>
</dbReference>
<dbReference type="AlphaFoldDB" id="A0A7S2WDV0"/>
<feature type="coiled-coil region" evidence="1">
    <location>
        <begin position="81"/>
        <end position="108"/>
    </location>
</feature>